<dbReference type="PANTHER" id="PTHR47433">
    <property type="entry name" value="VACUOLAR PROTEIN SORTING-ASSOCIATED PROTEIN 17"/>
    <property type="match status" value="1"/>
</dbReference>
<dbReference type="OrthoDB" id="9976382at2759"/>
<comment type="function">
    <text evidence="1">Component of the membrane-associated retromer complex which is essential in endosome-to-Golgi retrograde transport.</text>
</comment>
<dbReference type="Gene3D" id="3.30.1520.10">
    <property type="entry name" value="Phox-like domain"/>
    <property type="match status" value="1"/>
</dbReference>
<dbReference type="STRING" id="984485.A0A1E4RLG6"/>
<dbReference type="AlphaFoldDB" id="A0A1E4RLG6"/>
<dbReference type="GO" id="GO:0005829">
    <property type="term" value="C:cytosol"/>
    <property type="evidence" value="ECO:0007669"/>
    <property type="project" value="GOC"/>
</dbReference>
<feature type="region of interest" description="Disordered" evidence="2">
    <location>
        <begin position="1"/>
        <end position="55"/>
    </location>
</feature>
<dbReference type="GO" id="GO:0042147">
    <property type="term" value="P:retrograde transport, endosome to Golgi"/>
    <property type="evidence" value="ECO:0007669"/>
    <property type="project" value="EnsemblFungi"/>
</dbReference>
<dbReference type="RefSeq" id="XP_020077180.1">
    <property type="nucleotide sequence ID" value="XM_020220126.1"/>
</dbReference>
<evidence type="ECO:0000313" key="5">
    <source>
        <dbReference type="EMBL" id="ODV68113.1"/>
    </source>
</evidence>
<dbReference type="InterPro" id="IPR015404">
    <property type="entry name" value="Vps5_C"/>
</dbReference>
<protein>
    <recommendedName>
        <fullName evidence="1">Vacuolar protein sorting-associated protein 17</fullName>
    </recommendedName>
</protein>
<evidence type="ECO:0000259" key="3">
    <source>
        <dbReference type="Pfam" id="PF00787"/>
    </source>
</evidence>
<keyword evidence="6" id="KW-1185">Reference proteome</keyword>
<evidence type="ECO:0000259" key="4">
    <source>
        <dbReference type="Pfam" id="PF09325"/>
    </source>
</evidence>
<dbReference type="InterPro" id="IPR053055">
    <property type="entry name" value="VPS17"/>
</dbReference>
<dbReference type="InterPro" id="IPR036871">
    <property type="entry name" value="PX_dom_sf"/>
</dbReference>
<dbReference type="Pfam" id="PF09325">
    <property type="entry name" value="Vps5"/>
    <property type="match status" value="1"/>
</dbReference>
<dbReference type="GO" id="GO:0030905">
    <property type="term" value="C:retromer, tubulation complex"/>
    <property type="evidence" value="ECO:0007669"/>
    <property type="project" value="EnsemblFungi"/>
</dbReference>
<dbReference type="PIRSF" id="PIRSF011791">
    <property type="entry name" value="Vps17"/>
    <property type="match status" value="1"/>
</dbReference>
<dbReference type="PANTHER" id="PTHR47433:SF1">
    <property type="entry name" value="VACUOLAR PROTEIN SORTING-ASSOCIATED PROTEIN 17"/>
    <property type="match status" value="1"/>
</dbReference>
<feature type="compositionally biased region" description="Polar residues" evidence="2">
    <location>
        <begin position="481"/>
        <end position="500"/>
    </location>
</feature>
<dbReference type="Proteomes" id="UP000095085">
    <property type="component" value="Unassembled WGS sequence"/>
</dbReference>
<name>A0A1E4RLG6_9ASCO</name>
<evidence type="ECO:0000256" key="1">
    <source>
        <dbReference type="PIRNR" id="PIRNR011791"/>
    </source>
</evidence>
<proteinExistence type="inferred from homology"/>
<dbReference type="GO" id="GO:0140318">
    <property type="term" value="F:protein transporter activity"/>
    <property type="evidence" value="ECO:0007669"/>
    <property type="project" value="EnsemblFungi"/>
</dbReference>
<sequence length="541" mass="62669">MSSIPGLDDFENNNPFAEPTVESPQQNTTIQESEHAQEEDSITQPSPQAQPQYVYADPDQLQYSQQETNSEAVQEYQEQLTEEELRKLIPERFTKKYLIEIKLTSIEKNKIGNPILKFDAAIKGLPRFRQDKYKDIRRTYSEVTKFNNYLTISNLEVFVPVIPQAITSYPTGGEDETKQLMSVWQEWFNRICSNPILIRDEEFVYFIENDFGYSVINSGRKTSVASGLVRKTLKQLAVPYDPYQELAEFRPIIKASYLSCQKLYKLLDKNNRIEKQLAIHINDLSIKLNSLSQFEVIHPGMKNMWEKISKIIQIQSDLTLVELINNMGTLGDGIQNLINDFYQIKEALTNRHLIMRELLQAEAQTKSKHYQATKIKNKSSLDPFKVDEAIRSLEYATKAEESLNLQVKRISGEMIYERQEITQFTELKFRKMLKLFTLHKVEHHRKILKHLENIRLDIRIIDDKGGLSRLNRDNLTSLKHNLTQSQSANGDSWTSRTFRSLNKEQEDQEKEQDAEKEGDDDDDKDVVDAKNAASLLGVATF</sequence>
<feature type="domain" description="PX" evidence="3">
    <location>
        <begin position="128"/>
        <end position="209"/>
    </location>
</feature>
<dbReference type="GO" id="GO:0032266">
    <property type="term" value="F:phosphatidylinositol-3-phosphate binding"/>
    <property type="evidence" value="ECO:0007669"/>
    <property type="project" value="EnsemblFungi"/>
</dbReference>
<dbReference type="InterPro" id="IPR027267">
    <property type="entry name" value="AH/BAR_dom_sf"/>
</dbReference>
<dbReference type="SUPFAM" id="SSF64268">
    <property type="entry name" value="PX domain"/>
    <property type="match status" value="1"/>
</dbReference>
<dbReference type="Gene3D" id="1.20.1270.60">
    <property type="entry name" value="Arfaptin homology (AH) domain/BAR domain"/>
    <property type="match status" value="1"/>
</dbReference>
<accession>A0A1E4RLG6</accession>
<feature type="compositionally biased region" description="Basic and acidic residues" evidence="2">
    <location>
        <begin position="501"/>
        <end position="515"/>
    </location>
</feature>
<dbReference type="InterPro" id="IPR014461">
    <property type="entry name" value="Retromer_complex_Vps17"/>
</dbReference>
<comment type="subunit">
    <text evidence="1">Component of the retromer complex.</text>
</comment>
<gene>
    <name evidence="5" type="ORF">HYPBUDRAFT_148391</name>
</gene>
<organism evidence="5 6">
    <name type="scientific">Hyphopichia burtonii NRRL Y-1933</name>
    <dbReference type="NCBI Taxonomy" id="984485"/>
    <lineage>
        <taxon>Eukaryota</taxon>
        <taxon>Fungi</taxon>
        <taxon>Dikarya</taxon>
        <taxon>Ascomycota</taxon>
        <taxon>Saccharomycotina</taxon>
        <taxon>Pichiomycetes</taxon>
        <taxon>Debaryomycetaceae</taxon>
        <taxon>Hyphopichia</taxon>
    </lineage>
</organism>
<reference evidence="6" key="1">
    <citation type="submission" date="2016-05" db="EMBL/GenBank/DDBJ databases">
        <title>Comparative genomics of biotechnologically important yeasts.</title>
        <authorList>
            <consortium name="DOE Joint Genome Institute"/>
            <person name="Riley R."/>
            <person name="Haridas S."/>
            <person name="Wolfe K.H."/>
            <person name="Lopes M.R."/>
            <person name="Hittinger C.T."/>
            <person name="Goker M."/>
            <person name="Salamov A."/>
            <person name="Wisecaver J."/>
            <person name="Long T.M."/>
            <person name="Aerts A.L."/>
            <person name="Barry K."/>
            <person name="Choi C."/>
            <person name="Clum A."/>
            <person name="Coughlan A.Y."/>
            <person name="Deshpande S."/>
            <person name="Douglass A.P."/>
            <person name="Hanson S.J."/>
            <person name="Klenk H.-P."/>
            <person name="Labutti K."/>
            <person name="Lapidus A."/>
            <person name="Lindquist E."/>
            <person name="Lipzen A."/>
            <person name="Meier-Kolthoff J.P."/>
            <person name="Ohm R.A."/>
            <person name="Otillar R.P."/>
            <person name="Pangilinan J."/>
            <person name="Peng Y."/>
            <person name="Rokas A."/>
            <person name="Rosa C.A."/>
            <person name="Scheuner C."/>
            <person name="Sibirny A.A."/>
            <person name="Slot J.C."/>
            <person name="Stielow J.B."/>
            <person name="Sun H."/>
            <person name="Kurtzman C.P."/>
            <person name="Blackwell M."/>
            <person name="Grigoriev I.V."/>
            <person name="Jeffries T.W."/>
        </authorList>
    </citation>
    <scope>NUCLEOTIDE SEQUENCE [LARGE SCALE GENOMIC DNA]</scope>
    <source>
        <strain evidence="6">NRRL Y-1933</strain>
    </source>
</reference>
<keyword evidence="1" id="KW-0653">Protein transport</keyword>
<feature type="domain" description="Sorting nexin/Vps5-like C-terminal" evidence="4">
    <location>
        <begin position="261"/>
        <end position="451"/>
    </location>
</feature>
<feature type="region of interest" description="Disordered" evidence="2">
    <location>
        <begin position="481"/>
        <end position="527"/>
    </location>
</feature>
<feature type="compositionally biased region" description="Polar residues" evidence="2">
    <location>
        <begin position="42"/>
        <end position="51"/>
    </location>
</feature>
<dbReference type="InterPro" id="IPR037907">
    <property type="entry name" value="Vps17_PX"/>
</dbReference>
<feature type="compositionally biased region" description="Polar residues" evidence="2">
    <location>
        <begin position="22"/>
        <end position="31"/>
    </location>
</feature>
<dbReference type="CDD" id="cd06891">
    <property type="entry name" value="PX_Vps17p"/>
    <property type="match status" value="1"/>
</dbReference>
<dbReference type="GO" id="GO:0005768">
    <property type="term" value="C:endosome"/>
    <property type="evidence" value="ECO:0007669"/>
    <property type="project" value="EnsemblFungi"/>
</dbReference>
<dbReference type="InterPro" id="IPR001683">
    <property type="entry name" value="PX_dom"/>
</dbReference>
<evidence type="ECO:0000313" key="6">
    <source>
        <dbReference type="Proteomes" id="UP000095085"/>
    </source>
</evidence>
<keyword evidence="1" id="KW-0813">Transport</keyword>
<dbReference type="GO" id="GO:0006886">
    <property type="term" value="P:intracellular protein transport"/>
    <property type="evidence" value="ECO:0007669"/>
    <property type="project" value="TreeGrafter"/>
</dbReference>
<dbReference type="Pfam" id="PF00787">
    <property type="entry name" value="PX"/>
    <property type="match status" value="1"/>
</dbReference>
<comment type="similarity">
    <text evidence="1">Belongs to the VPS17 family.</text>
</comment>
<evidence type="ECO:0000256" key="2">
    <source>
        <dbReference type="SAM" id="MobiDB-lite"/>
    </source>
</evidence>
<dbReference type="GeneID" id="30994676"/>
<dbReference type="EMBL" id="KV454540">
    <property type="protein sequence ID" value="ODV68113.1"/>
    <property type="molecule type" value="Genomic_DNA"/>
</dbReference>
<feature type="compositionally biased region" description="Acidic residues" evidence="2">
    <location>
        <begin position="516"/>
        <end position="525"/>
    </location>
</feature>